<dbReference type="GO" id="GO:0022626">
    <property type="term" value="C:cytosolic ribosome"/>
    <property type="evidence" value="ECO:0007669"/>
    <property type="project" value="UniProtKB-ARBA"/>
</dbReference>
<keyword evidence="6 14" id="KW-0694">RNA-binding</keyword>
<evidence type="ECO:0000256" key="13">
    <source>
        <dbReference type="ARBA" id="ARBA00025191"/>
    </source>
</evidence>
<accession>A0A4T0NLF9</accession>
<keyword evidence="10" id="KW-0496">Mitochondrion</keyword>
<evidence type="ECO:0000256" key="16">
    <source>
        <dbReference type="SAM" id="MobiDB-lite"/>
    </source>
</evidence>
<dbReference type="SUPFAM" id="SSF54814">
    <property type="entry name" value="Prokaryotic type KH domain (KH-domain type II)"/>
    <property type="match status" value="1"/>
</dbReference>
<evidence type="ECO:0000256" key="6">
    <source>
        <dbReference type="ARBA" id="ARBA00022884"/>
    </source>
</evidence>
<keyword evidence="9 17" id="KW-1133">Transmembrane helix</keyword>
<organism evidence="19 20">
    <name type="scientific">Wallemia mellicola</name>
    <dbReference type="NCBI Taxonomy" id="1708541"/>
    <lineage>
        <taxon>Eukaryota</taxon>
        <taxon>Fungi</taxon>
        <taxon>Dikarya</taxon>
        <taxon>Basidiomycota</taxon>
        <taxon>Wallemiomycotina</taxon>
        <taxon>Wallemiomycetes</taxon>
        <taxon>Wallemiales</taxon>
        <taxon>Wallemiaceae</taxon>
        <taxon>Wallemia</taxon>
    </lineage>
</organism>
<dbReference type="GO" id="GO:0015935">
    <property type="term" value="C:small ribosomal subunit"/>
    <property type="evidence" value="ECO:0007669"/>
    <property type="project" value="InterPro"/>
</dbReference>
<comment type="caution">
    <text evidence="19">The sequence shown here is derived from an EMBL/GenBank/DDBJ whole genome shotgun (WGS) entry which is preliminary data.</text>
</comment>
<evidence type="ECO:0000256" key="12">
    <source>
        <dbReference type="ARBA" id="ARBA00023274"/>
    </source>
</evidence>
<dbReference type="InterPro" id="IPR005703">
    <property type="entry name" value="Ribosomal_uS3_euk/arc"/>
</dbReference>
<dbReference type="Gene3D" id="3.30.1140.32">
    <property type="entry name" value="Ribosomal protein S3, C-terminal domain"/>
    <property type="match status" value="1"/>
</dbReference>
<comment type="function">
    <text evidence="13">Involved in the organization of the mitochondrial membranes and the global structure of the mitochondria. Also required for mitochondrial distribution and mobility as well as for the maintenance of mitochondrial DNA nucleoids structures.</text>
</comment>
<dbReference type="InterPro" id="IPR015946">
    <property type="entry name" value="KH_dom-like_a/b"/>
</dbReference>
<evidence type="ECO:0000313" key="20">
    <source>
        <dbReference type="Proteomes" id="UP000307169"/>
    </source>
</evidence>
<keyword evidence="5" id="KW-0999">Mitochondrion inner membrane</keyword>
<feature type="transmembrane region" description="Helical" evidence="17">
    <location>
        <begin position="111"/>
        <end position="138"/>
    </location>
</feature>
<keyword evidence="11 17" id="KW-0472">Membrane</keyword>
<dbReference type="InterPro" id="IPR018280">
    <property type="entry name" value="Ribosomal_uS3_CS"/>
</dbReference>
<reference evidence="19 20" key="1">
    <citation type="submission" date="2019-03" db="EMBL/GenBank/DDBJ databases">
        <title>Sequencing 25 genomes of Wallemia mellicola.</title>
        <authorList>
            <person name="Gostincar C."/>
        </authorList>
    </citation>
    <scope>NUCLEOTIDE SEQUENCE [LARGE SCALE GENOMIC DNA]</scope>
    <source>
        <strain evidence="19 20">EXF-1262</strain>
    </source>
</reference>
<dbReference type="InterPro" id="IPR009019">
    <property type="entry name" value="KH_sf_prok-type"/>
</dbReference>
<dbReference type="SUPFAM" id="SSF54821">
    <property type="entry name" value="Ribosomal protein S3 C-terminal domain"/>
    <property type="match status" value="1"/>
</dbReference>
<dbReference type="EMBL" id="SPRH01000042">
    <property type="protein sequence ID" value="TIB97994.1"/>
    <property type="molecule type" value="Genomic_DNA"/>
</dbReference>
<evidence type="ECO:0000256" key="8">
    <source>
        <dbReference type="ARBA" id="ARBA00022980"/>
    </source>
</evidence>
<keyword evidence="12 15" id="KW-0687">Ribonucleoprotein</keyword>
<evidence type="ECO:0000256" key="1">
    <source>
        <dbReference type="ARBA" id="ARBA00004273"/>
    </source>
</evidence>
<dbReference type="CDD" id="cd02413">
    <property type="entry name" value="KH-II_40S_S3"/>
    <property type="match status" value="1"/>
</dbReference>
<dbReference type="NCBIfam" id="TIGR01008">
    <property type="entry name" value="uS3_euk_arch"/>
    <property type="match status" value="1"/>
</dbReference>
<protein>
    <recommendedName>
        <fullName evidence="18">KH type-2 domain-containing protein</fullName>
    </recommendedName>
</protein>
<dbReference type="InterPro" id="IPR036419">
    <property type="entry name" value="Ribosomal_S3_C_sf"/>
</dbReference>
<comment type="subcellular location">
    <subcellularLocation>
        <location evidence="1">Mitochondrion inner membrane</location>
    </subcellularLocation>
</comment>
<gene>
    <name evidence="19" type="ORF">E3Q17_03207</name>
</gene>
<dbReference type="InterPro" id="IPR004044">
    <property type="entry name" value="KH_dom_type_2"/>
</dbReference>
<keyword evidence="4 17" id="KW-0812">Transmembrane</keyword>
<proteinExistence type="inferred from homology"/>
<dbReference type="Proteomes" id="UP000307169">
    <property type="component" value="Unassembled WGS sequence"/>
</dbReference>
<dbReference type="GO" id="GO:0003735">
    <property type="term" value="F:structural constituent of ribosome"/>
    <property type="evidence" value="ECO:0007669"/>
    <property type="project" value="InterPro"/>
</dbReference>
<evidence type="ECO:0000256" key="3">
    <source>
        <dbReference type="ARBA" id="ARBA00010761"/>
    </source>
</evidence>
<dbReference type="PANTHER" id="PTHR31068:SF0">
    <property type="entry name" value="MITOCHONDRIAL DISTRIBUTION AND MORPHOLOGY PROTEIN 31"/>
    <property type="match status" value="1"/>
</dbReference>
<dbReference type="FunFam" id="3.30.1140.32:FF:000004">
    <property type="entry name" value="40S ribosomal protein S3"/>
    <property type="match status" value="1"/>
</dbReference>
<dbReference type="FunFam" id="3.30.300.20:FF:000006">
    <property type="entry name" value="40S ribosomal protein S3"/>
    <property type="match status" value="1"/>
</dbReference>
<dbReference type="Gene3D" id="3.30.300.20">
    <property type="match status" value="1"/>
</dbReference>
<dbReference type="PANTHER" id="PTHR31068">
    <property type="entry name" value="MITOCHONDRIAL DISTRIBUTION AND MORPHOLOGY PROTEIN 31"/>
    <property type="match status" value="1"/>
</dbReference>
<sequence length="824" mass="93802">MYYLSSYIGRNIYRRIHPNTLPSSKLLVSQTYRLRSQPQLHTHSIKHQSKQPNDNRKYSPFFRSLIRDLPHPHRPTKDELLALANGFFQRLRIRWKWWTIRGFRKFNADDLSAFISWLLLGHIFWILVGTTTFFSAIFATANSLRLQNYIAGAISNYLTQATGVTVAFESAILPKWKDSRISFKNVHVSRHSGGETLPPVQPDSSSVRRKIIWDDNAHDHDEDNELALRIAPPPPQETWTMFDLNIDSVDVELSLWRWLDGKGLVKDASIKGIRGVLDRRGVKWDYDNPLEPKDFRHAHHPGDFELESFTIEDLLITVYQPSDFRPYNVSIFKGELGTFRKQWLCHDFLAAHAMTGQFDNSLFSLHKPQSISRTHNYDVDRVSRFRIDGVAVDHLQAAAGMTGPTAWITHGKMDAVVDITFPFQQDEDLFNAIMEGLNNLGAVVQDENRRIPGQAQLTKPALTSPDQTQQQDEISYSKERVKVDIDLRFRDVKASVPYYTSDLTYTNNALVRPIVAFINANRTLIPILSHVEMAIEEFDGSWTIWETGLMSAVSERIYDALAHHVTSTEANNQRRTARNLMSAVNRQLSKSRKIVQDGVFQAELIEFFTRELSEEGFSGCEVRVTHARTEIIIRATHTQEVLGEKGRRIRELTALVQKRFKFPENSLELYAEKVQNRGLSAVAQCESLRYKLLGGLAVRRACYGVVRFIMESGAKGCEVVVSGKLRAARAKAMKFTDGFMIHSGQPVRDFVDFAVRHVLLKQGVLGLKVKIMRPHDPEGRAGFPKPLPDSVVIVEPKEEQPIQVVSENKAKPNVEAAPAQQQQA</sequence>
<evidence type="ECO:0000256" key="14">
    <source>
        <dbReference type="PROSITE-ProRule" id="PRU00118"/>
    </source>
</evidence>
<evidence type="ECO:0000256" key="7">
    <source>
        <dbReference type="ARBA" id="ARBA00022946"/>
    </source>
</evidence>
<evidence type="ECO:0000313" key="19">
    <source>
        <dbReference type="EMBL" id="TIB97994.1"/>
    </source>
</evidence>
<name>A0A4T0NLF9_9BASI</name>
<dbReference type="PROSITE" id="PS50823">
    <property type="entry name" value="KH_TYPE_2"/>
    <property type="match status" value="1"/>
</dbReference>
<dbReference type="Pfam" id="PF08118">
    <property type="entry name" value="MDM31_MDM32"/>
    <property type="match status" value="1"/>
</dbReference>
<keyword evidence="7" id="KW-0809">Transit peptide</keyword>
<keyword evidence="8 15" id="KW-0689">Ribosomal protein</keyword>
<feature type="region of interest" description="Disordered" evidence="16">
    <location>
        <begin position="455"/>
        <end position="475"/>
    </location>
</feature>
<evidence type="ECO:0000256" key="15">
    <source>
        <dbReference type="RuleBase" id="RU003624"/>
    </source>
</evidence>
<comment type="similarity">
    <text evidence="2">Belongs to the MDM31/MDM32 family.</text>
</comment>
<dbReference type="AlphaFoldDB" id="A0A4T0NLF9"/>
<evidence type="ECO:0000256" key="11">
    <source>
        <dbReference type="ARBA" id="ARBA00023136"/>
    </source>
</evidence>
<evidence type="ECO:0000256" key="2">
    <source>
        <dbReference type="ARBA" id="ARBA00005687"/>
    </source>
</evidence>
<dbReference type="Pfam" id="PF00189">
    <property type="entry name" value="Ribosomal_S3_C"/>
    <property type="match status" value="1"/>
</dbReference>
<dbReference type="InterPro" id="IPR001351">
    <property type="entry name" value="Ribosomal_uS3_C"/>
</dbReference>
<dbReference type="NCBIfam" id="NF003219">
    <property type="entry name" value="PRK04191.1"/>
    <property type="match status" value="1"/>
</dbReference>
<dbReference type="GO" id="GO:0006412">
    <property type="term" value="P:translation"/>
    <property type="evidence" value="ECO:0007669"/>
    <property type="project" value="InterPro"/>
</dbReference>
<dbReference type="GO" id="GO:0003723">
    <property type="term" value="F:RNA binding"/>
    <property type="evidence" value="ECO:0007669"/>
    <property type="project" value="UniProtKB-UniRule"/>
</dbReference>
<dbReference type="GO" id="GO:0007005">
    <property type="term" value="P:mitochondrion organization"/>
    <property type="evidence" value="ECO:0007669"/>
    <property type="project" value="InterPro"/>
</dbReference>
<dbReference type="GO" id="GO:0000001">
    <property type="term" value="P:mitochondrion inheritance"/>
    <property type="evidence" value="ECO:0007669"/>
    <property type="project" value="InterPro"/>
</dbReference>
<dbReference type="GO" id="GO:0005743">
    <property type="term" value="C:mitochondrial inner membrane"/>
    <property type="evidence" value="ECO:0007669"/>
    <property type="project" value="UniProtKB-SubCell"/>
</dbReference>
<evidence type="ECO:0000259" key="18">
    <source>
        <dbReference type="PROSITE" id="PS50823"/>
    </source>
</evidence>
<evidence type="ECO:0000256" key="5">
    <source>
        <dbReference type="ARBA" id="ARBA00022792"/>
    </source>
</evidence>
<evidence type="ECO:0000256" key="4">
    <source>
        <dbReference type="ARBA" id="ARBA00022692"/>
    </source>
</evidence>
<feature type="domain" description="KH type-2" evidence="18">
    <location>
        <begin position="604"/>
        <end position="675"/>
    </location>
</feature>
<evidence type="ECO:0000256" key="10">
    <source>
        <dbReference type="ARBA" id="ARBA00023128"/>
    </source>
</evidence>
<dbReference type="Pfam" id="PF07650">
    <property type="entry name" value="KH_2"/>
    <property type="match status" value="1"/>
</dbReference>
<feature type="compositionally biased region" description="Polar residues" evidence="16">
    <location>
        <begin position="464"/>
        <end position="474"/>
    </location>
</feature>
<dbReference type="InterPro" id="IPR012571">
    <property type="entry name" value="Mdm31/Mdm32"/>
</dbReference>
<evidence type="ECO:0000256" key="9">
    <source>
        <dbReference type="ARBA" id="ARBA00022989"/>
    </source>
</evidence>
<evidence type="ECO:0000256" key="17">
    <source>
        <dbReference type="SAM" id="Phobius"/>
    </source>
</evidence>
<comment type="similarity">
    <text evidence="3 15">Belongs to the universal ribosomal protein uS3 family.</text>
</comment>
<dbReference type="PROSITE" id="PS00548">
    <property type="entry name" value="RIBOSOMAL_S3"/>
    <property type="match status" value="1"/>
</dbReference>
<feature type="region of interest" description="Disordered" evidence="16">
    <location>
        <begin position="804"/>
        <end position="824"/>
    </location>
</feature>